<gene>
    <name evidence="2" type="ORF">T440DRAFT_553262</name>
</gene>
<sequence length="290" mass="32611">MATQGKRIVVDSVPETDTSEHGAEAEAQYSTTAHLTKSQKLQAAPQELLYKKACQKGHMLKQLMQADDIKAGHMLTPHQPTATSKFLDHHDLDRWGYRPMVYSPYLQVTIECALDNIGLSAADVTPVCHKHDKSLSRFQQVIVPSQGMIIAYDNVSPTSISKKVPKPDFDLPDLKQWSDIAYLQWKLQAPDPTKLKYVIRYQINNAETNTIADMVNFEQDTELQAWPGRTYDVKSQVGEALLGSPNGSGVAYLLAQHKEQLGHKTVSRITMFHGVWESMVLLFHIEDVQQ</sequence>
<reference evidence="2" key="1">
    <citation type="submission" date="2020-01" db="EMBL/GenBank/DDBJ databases">
        <authorList>
            <consortium name="DOE Joint Genome Institute"/>
            <person name="Haridas S."/>
            <person name="Albert R."/>
            <person name="Binder M."/>
            <person name="Bloem J."/>
            <person name="Labutti K."/>
            <person name="Salamov A."/>
            <person name="Andreopoulos B."/>
            <person name="Baker S.E."/>
            <person name="Barry K."/>
            <person name="Bills G."/>
            <person name="Bluhm B.H."/>
            <person name="Cannon C."/>
            <person name="Castanera R."/>
            <person name="Culley D.E."/>
            <person name="Daum C."/>
            <person name="Ezra D."/>
            <person name="Gonzalez J.B."/>
            <person name="Henrissat B."/>
            <person name="Kuo A."/>
            <person name="Liang C."/>
            <person name="Lipzen A."/>
            <person name="Lutzoni F."/>
            <person name="Magnuson J."/>
            <person name="Mondo S."/>
            <person name="Nolan M."/>
            <person name="Ohm R."/>
            <person name="Pangilinan J."/>
            <person name="Park H.-J."/>
            <person name="Ramirez L."/>
            <person name="Alfaro M."/>
            <person name="Sun H."/>
            <person name="Tritt A."/>
            <person name="Yoshinaga Y."/>
            <person name="Zwiers L.-H."/>
            <person name="Turgeon B.G."/>
            <person name="Goodwin S.B."/>
            <person name="Spatafora J.W."/>
            <person name="Crous P.W."/>
            <person name="Grigoriev I.V."/>
        </authorList>
    </citation>
    <scope>NUCLEOTIDE SEQUENCE</scope>
    <source>
        <strain evidence="2">IPT5</strain>
    </source>
</reference>
<dbReference type="AlphaFoldDB" id="A0A6A7BBL6"/>
<feature type="region of interest" description="Disordered" evidence="1">
    <location>
        <begin position="1"/>
        <end position="24"/>
    </location>
</feature>
<dbReference type="Proteomes" id="UP000799423">
    <property type="component" value="Unassembled WGS sequence"/>
</dbReference>
<evidence type="ECO:0000256" key="1">
    <source>
        <dbReference type="SAM" id="MobiDB-lite"/>
    </source>
</evidence>
<accession>A0A6A7BBL6</accession>
<keyword evidence="3" id="KW-1185">Reference proteome</keyword>
<evidence type="ECO:0000313" key="2">
    <source>
        <dbReference type="EMBL" id="KAF2852926.1"/>
    </source>
</evidence>
<evidence type="ECO:0000313" key="3">
    <source>
        <dbReference type="Proteomes" id="UP000799423"/>
    </source>
</evidence>
<protein>
    <submittedName>
        <fullName evidence="2">Uncharacterized protein</fullName>
    </submittedName>
</protein>
<dbReference type="OrthoDB" id="5337308at2759"/>
<proteinExistence type="predicted"/>
<name>A0A6A7BBL6_9PLEO</name>
<dbReference type="EMBL" id="MU006297">
    <property type="protein sequence ID" value="KAF2852926.1"/>
    <property type="molecule type" value="Genomic_DNA"/>
</dbReference>
<organism evidence="2 3">
    <name type="scientific">Plenodomus tracheiphilus IPT5</name>
    <dbReference type="NCBI Taxonomy" id="1408161"/>
    <lineage>
        <taxon>Eukaryota</taxon>
        <taxon>Fungi</taxon>
        <taxon>Dikarya</taxon>
        <taxon>Ascomycota</taxon>
        <taxon>Pezizomycotina</taxon>
        <taxon>Dothideomycetes</taxon>
        <taxon>Pleosporomycetidae</taxon>
        <taxon>Pleosporales</taxon>
        <taxon>Pleosporineae</taxon>
        <taxon>Leptosphaeriaceae</taxon>
        <taxon>Plenodomus</taxon>
    </lineage>
</organism>